<organism evidence="3 4">
    <name type="scientific">Sphagnurus paluster</name>
    <dbReference type="NCBI Taxonomy" id="117069"/>
    <lineage>
        <taxon>Eukaryota</taxon>
        <taxon>Fungi</taxon>
        <taxon>Dikarya</taxon>
        <taxon>Basidiomycota</taxon>
        <taxon>Agaricomycotina</taxon>
        <taxon>Agaricomycetes</taxon>
        <taxon>Agaricomycetidae</taxon>
        <taxon>Agaricales</taxon>
        <taxon>Tricholomatineae</taxon>
        <taxon>Lyophyllaceae</taxon>
        <taxon>Sphagnurus</taxon>
    </lineage>
</organism>
<proteinExistence type="predicted"/>
<reference evidence="3" key="2">
    <citation type="submission" date="2021-10" db="EMBL/GenBank/DDBJ databases">
        <title>Phylogenomics reveals ancestral predisposition of the termite-cultivated fungus Termitomyces towards a domesticated lifestyle.</title>
        <authorList>
            <person name="Auxier B."/>
            <person name="Grum-Grzhimaylo A."/>
            <person name="Cardenas M.E."/>
            <person name="Lodge J.D."/>
            <person name="Laessoe T."/>
            <person name="Pedersen O."/>
            <person name="Smith M.E."/>
            <person name="Kuyper T.W."/>
            <person name="Franco-Molano E.A."/>
            <person name="Baroni T.J."/>
            <person name="Aanen D.K."/>
        </authorList>
    </citation>
    <scope>NUCLEOTIDE SEQUENCE</scope>
    <source>
        <strain evidence="3">D49</strain>
    </source>
</reference>
<dbReference type="AlphaFoldDB" id="A0A9P7FY39"/>
<dbReference type="OrthoDB" id="2285229at2759"/>
<evidence type="ECO:0000256" key="1">
    <source>
        <dbReference type="SAM" id="MobiDB-lite"/>
    </source>
</evidence>
<sequence>MHRHATLCCQTALTGRALPRSCKHVSKRLHSSDAPKAPHQKPPRLTEREYVKAVRMTTRIIDHVANPPIGWKHTKTLRGEEQRIATDVKLNNMSNNRGMSDDKLAFEAAQDLVEEDDSTAPIPLPLGTFVETRRSNIFTHGVILGQEMQERRRRLIVLTTSGEMWYPVREDIVFSIPDFVAPDLVSRCLQPGGPEAPLEKPHINARIEVLKRLRELDSSCEKVYHSVCQRSTEVYRKLSSPDPYAWSQTSVNEVAHLISSKPNTLTLFATHKYLINNSLFFVANDSYELVQSFSVRPKREVDNIYRIQEWSRRRDGPIQAFAQKARKIISDNQKVQKLSHTEPPSYQTATYQWTENDKEILLFLQKSLRRTRSTQLDPYSLGQSFILKQLSVQRPLVDDDEVHKTLVDLGVLAPWQDLMTLEPRLNLDIEPEKSSSRTKAMEALVHKGLTSLASSTHLTPLGPEDFHRIDPLDAVRHDFGDLPVFVIDDAHAEELDDGVSIERIPSEPDCYWTHIHIADPASLIPRTHLLVKEAAIRSESCYFTHRSWPLFPRNLMKDPEYGLSLRSREDGQPSKVLSFSAKVNNQGEMIDFKVRAGLIRNVHVTTYNEVNVAMEEPEIPRWYPFGRLLQSTRPVPNLTESQLRDLRDLHAVASSIVAKRFRQNIVNFSQPVVELTPIVRPPPEISGPTFQPLTFRGFPTFDYSVADIFSYDSGAHAMVAEMAKLASRAASRFFTQCGIPAIRRVSDPRMMVINGDPQELMDLRTPNGYVRHDIGLGKVEMTPSGDYSLEPKAHYGFGLIEGEGYVRATSPLRRYLDLVTHWQLHHALLGSAAPTKNPPFSTDELSQLAVTSHISEKLSKLLSRNHQQFWTMMQIRRWAEGDAMGIERAEDPLRKLEAFVIGVCKLNQNNNKYHVETSIRHLGINADLEGLDSPDIPQGSTVPVKILRCHLGVRPKLHVALEK</sequence>
<dbReference type="Proteomes" id="UP000717328">
    <property type="component" value="Unassembled WGS sequence"/>
</dbReference>
<dbReference type="InterPro" id="IPR012340">
    <property type="entry name" value="NA-bd_OB-fold"/>
</dbReference>
<dbReference type="PANTHER" id="PTHR23355:SF65">
    <property type="entry name" value="EXORIBONUCLEASE CYT-4, PUTATIVE (AFU_ORTHOLOGUE AFUA_7G01550)-RELATED"/>
    <property type="match status" value="1"/>
</dbReference>
<dbReference type="GO" id="GO:0000175">
    <property type="term" value="F:3'-5'-RNA exonuclease activity"/>
    <property type="evidence" value="ECO:0007669"/>
    <property type="project" value="TreeGrafter"/>
</dbReference>
<evidence type="ECO:0000259" key="2">
    <source>
        <dbReference type="SMART" id="SM00955"/>
    </source>
</evidence>
<dbReference type="EMBL" id="JABCKI010005760">
    <property type="protein sequence ID" value="KAG5638478.1"/>
    <property type="molecule type" value="Genomic_DNA"/>
</dbReference>
<feature type="region of interest" description="Disordered" evidence="1">
    <location>
        <begin position="24"/>
        <end position="45"/>
    </location>
</feature>
<dbReference type="GO" id="GO:0003723">
    <property type="term" value="F:RNA binding"/>
    <property type="evidence" value="ECO:0007669"/>
    <property type="project" value="InterPro"/>
</dbReference>
<dbReference type="InterPro" id="IPR001900">
    <property type="entry name" value="RNase_II/R"/>
</dbReference>
<protein>
    <recommendedName>
        <fullName evidence="2">RNB domain-containing protein</fullName>
    </recommendedName>
</protein>
<dbReference type="InterPro" id="IPR050180">
    <property type="entry name" value="RNR_Ribonuclease"/>
</dbReference>
<evidence type="ECO:0000313" key="4">
    <source>
        <dbReference type="Proteomes" id="UP000717328"/>
    </source>
</evidence>
<accession>A0A9P7FY39</accession>
<dbReference type="GO" id="GO:0000932">
    <property type="term" value="C:P-body"/>
    <property type="evidence" value="ECO:0007669"/>
    <property type="project" value="TreeGrafter"/>
</dbReference>
<dbReference type="SMART" id="SM00955">
    <property type="entry name" value="RNB"/>
    <property type="match status" value="1"/>
</dbReference>
<dbReference type="SUPFAM" id="SSF50249">
    <property type="entry name" value="Nucleic acid-binding proteins"/>
    <property type="match status" value="1"/>
</dbReference>
<gene>
    <name evidence="3" type="ORF">H0H81_012410</name>
</gene>
<evidence type="ECO:0000313" key="3">
    <source>
        <dbReference type="EMBL" id="KAG5638478.1"/>
    </source>
</evidence>
<dbReference type="GO" id="GO:0006402">
    <property type="term" value="P:mRNA catabolic process"/>
    <property type="evidence" value="ECO:0007669"/>
    <property type="project" value="TreeGrafter"/>
</dbReference>
<name>A0A9P7FY39_9AGAR</name>
<keyword evidence="4" id="KW-1185">Reference proteome</keyword>
<reference evidence="3" key="1">
    <citation type="submission" date="2021-02" db="EMBL/GenBank/DDBJ databases">
        <authorList>
            <person name="Nieuwenhuis M."/>
            <person name="Van De Peppel L.J.J."/>
        </authorList>
    </citation>
    <scope>NUCLEOTIDE SEQUENCE</scope>
    <source>
        <strain evidence="3">D49</strain>
    </source>
</reference>
<dbReference type="Pfam" id="PF00773">
    <property type="entry name" value="RNB"/>
    <property type="match status" value="1"/>
</dbReference>
<feature type="domain" description="RNB" evidence="2">
    <location>
        <begin position="476"/>
        <end position="830"/>
    </location>
</feature>
<dbReference type="PANTHER" id="PTHR23355">
    <property type="entry name" value="RIBONUCLEASE"/>
    <property type="match status" value="1"/>
</dbReference>
<comment type="caution">
    <text evidence="3">The sequence shown here is derived from an EMBL/GenBank/DDBJ whole genome shotgun (WGS) entry which is preliminary data.</text>
</comment>